<comment type="subunit">
    <text evidence="4">Homodimer.</text>
</comment>
<dbReference type="EC" id="3.1.1.-" evidence="4"/>
<keyword evidence="3 4" id="KW-0378">Hydrolase</keyword>
<dbReference type="SUPFAM" id="SSF69500">
    <property type="entry name" value="DTD-like"/>
    <property type="match status" value="1"/>
</dbReference>
<evidence type="ECO:0000256" key="4">
    <source>
        <dbReference type="HAMAP-Rule" id="MF_00518"/>
    </source>
</evidence>
<dbReference type="RefSeq" id="WP_106012261.1">
    <property type="nucleotide sequence ID" value="NZ_CP027226.1"/>
</dbReference>
<dbReference type="EMBL" id="CP027226">
    <property type="protein sequence ID" value="AVM42278.1"/>
    <property type="molecule type" value="Genomic_DNA"/>
</dbReference>
<dbReference type="GO" id="GO:0000049">
    <property type="term" value="F:tRNA binding"/>
    <property type="evidence" value="ECO:0007669"/>
    <property type="project" value="UniProtKB-UniRule"/>
</dbReference>
<dbReference type="Gene3D" id="3.50.80.10">
    <property type="entry name" value="D-tyrosyl-tRNA(Tyr) deacylase"/>
    <property type="match status" value="1"/>
</dbReference>
<dbReference type="AlphaFoldDB" id="A0A2S0KMN5"/>
<reference evidence="6" key="1">
    <citation type="submission" date="2018-02" db="EMBL/GenBank/DDBJ databases">
        <authorList>
            <person name="Holder M.E."/>
            <person name="Ajami N.J."/>
            <person name="Petrosino J.F."/>
        </authorList>
    </citation>
    <scope>NUCLEOTIDE SEQUENCE [LARGE SCALE GENOMIC DNA]</scope>
    <source>
        <strain evidence="6">CCUG 47711</strain>
    </source>
</reference>
<evidence type="ECO:0000256" key="3">
    <source>
        <dbReference type="ARBA" id="ARBA00022801"/>
    </source>
</evidence>
<protein>
    <recommendedName>
        <fullName evidence="4">D-aminoacyl-tRNA deacylase</fullName>
        <shortName evidence="4">DTD</shortName>
        <ecNumber evidence="4">3.1.1.96</ecNumber>
    </recommendedName>
    <alternativeName>
        <fullName evidence="4">Gly-tRNA(Ala) deacylase</fullName>
        <ecNumber evidence="4">3.1.1.-</ecNumber>
    </alternativeName>
</protein>
<comment type="catalytic activity">
    <reaction evidence="4">
        <text>glycyl-tRNA(Ala) + H2O = tRNA(Ala) + glycine + H(+)</text>
        <dbReference type="Rhea" id="RHEA:53744"/>
        <dbReference type="Rhea" id="RHEA-COMP:9657"/>
        <dbReference type="Rhea" id="RHEA-COMP:13640"/>
        <dbReference type="ChEBI" id="CHEBI:15377"/>
        <dbReference type="ChEBI" id="CHEBI:15378"/>
        <dbReference type="ChEBI" id="CHEBI:57305"/>
        <dbReference type="ChEBI" id="CHEBI:78442"/>
        <dbReference type="ChEBI" id="CHEBI:78522"/>
    </reaction>
</comment>
<keyword evidence="4" id="KW-0694">RNA-binding</keyword>
<evidence type="ECO:0000313" key="5">
    <source>
        <dbReference type="EMBL" id="AVM42278.1"/>
    </source>
</evidence>
<dbReference type="NCBIfam" id="TIGR00256">
    <property type="entry name" value="D-aminoacyl-tRNA deacylase"/>
    <property type="match status" value="1"/>
</dbReference>
<evidence type="ECO:0000256" key="2">
    <source>
        <dbReference type="ARBA" id="ARBA00022555"/>
    </source>
</evidence>
<dbReference type="KEGG" id="fsa:C5Q98_03100"/>
<dbReference type="GO" id="GO:0043908">
    <property type="term" value="F:Ser(Gly)-tRNA(Ala) hydrolase activity"/>
    <property type="evidence" value="ECO:0007669"/>
    <property type="project" value="UniProtKB-UniRule"/>
</dbReference>
<comment type="similarity">
    <text evidence="1 4">Belongs to the DTD family.</text>
</comment>
<accession>A0A2S0KMN5</accession>
<dbReference type="GO" id="GO:0005737">
    <property type="term" value="C:cytoplasm"/>
    <property type="evidence" value="ECO:0007669"/>
    <property type="project" value="UniProtKB-SubCell"/>
</dbReference>
<keyword evidence="4" id="KW-0963">Cytoplasm</keyword>
<dbReference type="GO" id="GO:0019478">
    <property type="term" value="P:D-amino acid catabolic process"/>
    <property type="evidence" value="ECO:0007669"/>
    <property type="project" value="UniProtKB-UniRule"/>
</dbReference>
<dbReference type="Pfam" id="PF02580">
    <property type="entry name" value="Tyr_Deacylase"/>
    <property type="match status" value="1"/>
</dbReference>
<comment type="function">
    <text evidence="4">An aminoacyl-tRNA editing enzyme that deacylates mischarged D-aminoacyl-tRNAs. Also deacylates mischarged glycyl-tRNA(Ala), protecting cells against glycine mischarging by AlaRS. Acts via tRNA-based rather than protein-based catalysis; rejects L-amino acids rather than detecting D-amino acids in the active site. By recycling D-aminoacyl-tRNA to D-amino acids and free tRNA molecules, this enzyme counteracts the toxicity associated with the formation of D-aminoacyl-tRNA entities in vivo and helps enforce protein L-homochirality.</text>
</comment>
<dbReference type="PANTHER" id="PTHR10472:SF5">
    <property type="entry name" value="D-AMINOACYL-TRNA DEACYLASE 1"/>
    <property type="match status" value="1"/>
</dbReference>
<dbReference type="CDD" id="cd00563">
    <property type="entry name" value="Dtyr_deacylase"/>
    <property type="match status" value="1"/>
</dbReference>
<comment type="subcellular location">
    <subcellularLocation>
        <location evidence="4">Cytoplasm</location>
    </subcellularLocation>
</comment>
<dbReference type="FunFam" id="3.50.80.10:FF:000001">
    <property type="entry name" value="D-aminoacyl-tRNA deacylase"/>
    <property type="match status" value="1"/>
</dbReference>
<dbReference type="Proteomes" id="UP000237947">
    <property type="component" value="Chromosome"/>
</dbReference>
<dbReference type="GO" id="GO:0051500">
    <property type="term" value="F:D-tyrosyl-tRNA(Tyr) deacylase activity"/>
    <property type="evidence" value="ECO:0007669"/>
    <property type="project" value="TreeGrafter"/>
</dbReference>
<proteinExistence type="inferred from homology"/>
<dbReference type="GO" id="GO:0106026">
    <property type="term" value="F:Gly-tRNA(Ala) deacylase activity"/>
    <property type="evidence" value="ECO:0007669"/>
    <property type="project" value="UniProtKB-UniRule"/>
</dbReference>
<evidence type="ECO:0000313" key="6">
    <source>
        <dbReference type="Proteomes" id="UP000237947"/>
    </source>
</evidence>
<feature type="short sequence motif" description="Gly-cisPro motif, important for rejection of L-amino acids" evidence="4">
    <location>
        <begin position="137"/>
        <end position="138"/>
    </location>
</feature>
<dbReference type="EC" id="3.1.1.96" evidence="4"/>
<keyword evidence="2 4" id="KW-0820">tRNA-binding</keyword>
<name>A0A2S0KMN5_9FIRM</name>
<gene>
    <name evidence="4" type="primary">dtd</name>
    <name evidence="5" type="ORF">C5Q98_03100</name>
</gene>
<dbReference type="HAMAP" id="MF_00518">
    <property type="entry name" value="Deacylase_Dtd"/>
    <property type="match status" value="1"/>
</dbReference>
<dbReference type="PANTHER" id="PTHR10472">
    <property type="entry name" value="D-TYROSYL-TRNA TYR DEACYLASE"/>
    <property type="match status" value="1"/>
</dbReference>
<dbReference type="InterPro" id="IPR003732">
    <property type="entry name" value="Daa-tRNA_deacyls_DTD"/>
</dbReference>
<dbReference type="OrthoDB" id="9801395at2"/>
<dbReference type="InterPro" id="IPR023509">
    <property type="entry name" value="DTD-like_sf"/>
</dbReference>
<comment type="catalytic activity">
    <reaction evidence="4">
        <text>a D-aminoacyl-tRNA + H2O = a tRNA + a D-alpha-amino acid + H(+)</text>
        <dbReference type="Rhea" id="RHEA:13953"/>
        <dbReference type="Rhea" id="RHEA-COMP:10123"/>
        <dbReference type="Rhea" id="RHEA-COMP:10124"/>
        <dbReference type="ChEBI" id="CHEBI:15377"/>
        <dbReference type="ChEBI" id="CHEBI:15378"/>
        <dbReference type="ChEBI" id="CHEBI:59871"/>
        <dbReference type="ChEBI" id="CHEBI:78442"/>
        <dbReference type="ChEBI" id="CHEBI:79333"/>
        <dbReference type="EC" id="3.1.1.96"/>
    </reaction>
</comment>
<organism evidence="5 6">
    <name type="scientific">Fastidiosipila sanguinis</name>
    <dbReference type="NCBI Taxonomy" id="236753"/>
    <lineage>
        <taxon>Bacteria</taxon>
        <taxon>Bacillati</taxon>
        <taxon>Bacillota</taxon>
        <taxon>Clostridia</taxon>
        <taxon>Eubacteriales</taxon>
        <taxon>Oscillospiraceae</taxon>
        <taxon>Fastidiosipila</taxon>
    </lineage>
</organism>
<sequence>MRAVIQRVSEASVTVDEQVISEIKQGFLVLLGVNEDDTEDDMKWIAKKISGMRIFSDSEGKMNLNLEQVEGEILLVSQFTLYADTKRGNRPGFSRAAGFDLGNKLYEATALELQNYGLTVKTGEYGADMQVSLINDGPVTIILDSLEKS</sequence>
<keyword evidence="6" id="KW-1185">Reference proteome</keyword>
<comment type="domain">
    <text evidence="4">A Gly-cisPro motif from one monomer fits into the active site of the other monomer to allow specific chiral rejection of L-amino acids.</text>
</comment>
<evidence type="ECO:0000256" key="1">
    <source>
        <dbReference type="ARBA" id="ARBA00009673"/>
    </source>
</evidence>